<dbReference type="RefSeq" id="XP_022840241.1">
    <property type="nucleotide sequence ID" value="XM_022982748.1"/>
</dbReference>
<organism evidence="3 4">
    <name type="scientific">Ostreococcus tauri</name>
    <name type="common">Marine green alga</name>
    <dbReference type="NCBI Taxonomy" id="70448"/>
    <lineage>
        <taxon>Eukaryota</taxon>
        <taxon>Viridiplantae</taxon>
        <taxon>Chlorophyta</taxon>
        <taxon>Mamiellophyceae</taxon>
        <taxon>Mamiellales</taxon>
        <taxon>Bathycoccaceae</taxon>
        <taxon>Ostreococcus</taxon>
    </lineage>
</organism>
<feature type="region of interest" description="Disordered" evidence="1">
    <location>
        <begin position="248"/>
        <end position="336"/>
    </location>
</feature>
<dbReference type="KEGG" id="ota:OT_ostta13g02480"/>
<dbReference type="InParanoid" id="A0A096P8G1"/>
<keyword evidence="2" id="KW-0812">Transmembrane</keyword>
<reference evidence="4" key="1">
    <citation type="journal article" date="2006" name="Proc. Natl. Acad. Sci. U.S.A.">
        <title>Genome analysis of the smallest free-living eukaryote Ostreococcus tauri unveils many unique features.</title>
        <authorList>
            <person name="Derelle E."/>
            <person name="Ferraz C."/>
            <person name="Rombauts S."/>
            <person name="Rouze P."/>
            <person name="Worden A.Z."/>
            <person name="Robbens S."/>
            <person name="Partensky F."/>
            <person name="Degroeve S."/>
            <person name="Echeynie S."/>
            <person name="Cooke R."/>
            <person name="Saeys Y."/>
            <person name="Wuyts J."/>
            <person name="Jabbari K."/>
            <person name="Bowler C."/>
            <person name="Panaud O."/>
            <person name="Piegu B."/>
            <person name="Ball S.G."/>
            <person name="Ral J.-P."/>
            <person name="Bouget F.-Y."/>
            <person name="Piganeau G."/>
            <person name="De Baets B."/>
            <person name="Picard A."/>
            <person name="Delseny M."/>
            <person name="Demaille J."/>
            <person name="Van de Peer Y."/>
            <person name="Moreau H."/>
        </authorList>
    </citation>
    <scope>NUCLEOTIDE SEQUENCE [LARGE SCALE GENOMIC DNA]</scope>
    <source>
        <strain evidence="4">OTTH 0595 / CCAP 157/2 / RCC745</strain>
    </source>
</reference>
<keyword evidence="4" id="KW-1185">Reference proteome</keyword>
<evidence type="ECO:0000256" key="1">
    <source>
        <dbReference type="SAM" id="MobiDB-lite"/>
    </source>
</evidence>
<feature type="compositionally biased region" description="Basic residues" evidence="1">
    <location>
        <begin position="174"/>
        <end position="189"/>
    </location>
</feature>
<comment type="caution">
    <text evidence="3">The sequence shown here is derived from an EMBL/GenBank/DDBJ whole genome shotgun (WGS) entry which is preliminary data.</text>
</comment>
<protein>
    <submittedName>
        <fullName evidence="3">Unnamed product</fullName>
    </submittedName>
</protein>
<dbReference type="Proteomes" id="UP000009170">
    <property type="component" value="Unassembled WGS sequence"/>
</dbReference>
<proteinExistence type="predicted"/>
<evidence type="ECO:0000313" key="3">
    <source>
        <dbReference type="EMBL" id="CEG00189.1"/>
    </source>
</evidence>
<evidence type="ECO:0000256" key="2">
    <source>
        <dbReference type="SAM" id="Phobius"/>
    </source>
</evidence>
<feature type="region of interest" description="Disordered" evidence="1">
    <location>
        <begin position="172"/>
        <end position="203"/>
    </location>
</feature>
<dbReference type="AlphaFoldDB" id="A0A096P8G1"/>
<gene>
    <name evidence="3" type="ORF">OT_ostta13g02480</name>
</gene>
<feature type="transmembrane region" description="Helical" evidence="2">
    <location>
        <begin position="403"/>
        <end position="426"/>
    </location>
</feature>
<evidence type="ECO:0000313" key="4">
    <source>
        <dbReference type="Proteomes" id="UP000009170"/>
    </source>
</evidence>
<feature type="compositionally biased region" description="Basic and acidic residues" evidence="1">
    <location>
        <begin position="248"/>
        <end position="274"/>
    </location>
</feature>
<feature type="compositionally biased region" description="Basic residues" evidence="1">
    <location>
        <begin position="368"/>
        <end position="377"/>
    </location>
</feature>
<accession>A0A096P8G1</accession>
<feature type="compositionally biased region" description="Low complexity" evidence="1">
    <location>
        <begin position="284"/>
        <end position="293"/>
    </location>
</feature>
<sequence>MGPATADAAVERAGCRETLPEGALAHVRPREGWIPVVARIIHRGADDGDVHARLVDDAAGVGRAGDVIRAERSSVAEYFPVGSVVTAFDARGVAETGSGRVRSVDTTTWPPTCGVEFEGVEGRVWLPASRLALTAEVEAVVEARAIAVATAAADAHARALLEEEAKEAAVRLRAASKGKEGKKKPKKKKSTSDGTGASESDATAADDVAAAEAAAENARIAAKAKARAEARARQEEIKAAKAAAEKAAKREAQKARKAAERAAREALEAEKRSNGDAMDDAQMPEETTMSPETETLECVSEEKDAVDPSPAPIEPPTIEESTLTETQRRKLAKERKKAQRMAEIDALLTTYEVEATDATDSEHSASGRTRKKKSKKKTSGFVAAIGSPVAATPNAKRVHSAEWFSAFVVIAFFAVLTLAYHAFIFARSRFGYVDARLK</sequence>
<keyword evidence="2" id="KW-1133">Transmembrane helix</keyword>
<dbReference type="EMBL" id="CAID01000013">
    <property type="protein sequence ID" value="CEG00189.1"/>
    <property type="molecule type" value="Genomic_DNA"/>
</dbReference>
<feature type="region of interest" description="Disordered" evidence="1">
    <location>
        <begin position="357"/>
        <end position="377"/>
    </location>
</feature>
<keyword evidence="2" id="KW-0472">Membrane</keyword>
<feature type="compositionally biased region" description="Polar residues" evidence="1">
    <location>
        <begin position="192"/>
        <end position="201"/>
    </location>
</feature>
<reference evidence="3 4" key="2">
    <citation type="journal article" date="2014" name="BMC Genomics">
        <title>An improved genome of the model marine alga Ostreococcus tauri unfolds by assessing Illumina de novo assemblies.</title>
        <authorList>
            <person name="Blanc-Mathieu R."/>
            <person name="Verhelst B."/>
            <person name="Derelle E."/>
            <person name="Rombauts S."/>
            <person name="Bouget F.Y."/>
            <person name="Carre I."/>
            <person name="Chateau A."/>
            <person name="Eyre-Walker A."/>
            <person name="Grimsley N."/>
            <person name="Moreau H."/>
            <person name="Piegu B."/>
            <person name="Rivals E."/>
            <person name="Schackwitz W."/>
            <person name="Van de Peer Y."/>
            <person name="Piganeau G."/>
        </authorList>
    </citation>
    <scope>NUCLEOTIDE SEQUENCE [LARGE SCALE GENOMIC DNA]</scope>
    <source>
        <strain evidence="4">OTTH 0595 / CCAP 157/2 / RCC745</strain>
    </source>
</reference>
<dbReference type="GeneID" id="9837529"/>
<name>A0A096P8G1_OSTTA</name>